<evidence type="ECO:0000313" key="7">
    <source>
        <dbReference type="Proteomes" id="UP001284094"/>
    </source>
</evidence>
<organism evidence="4 5">
    <name type="scientific">Acinetobacter faecalis</name>
    <dbReference type="NCBI Taxonomy" id="2665161"/>
    <lineage>
        <taxon>Bacteria</taxon>
        <taxon>Pseudomonadati</taxon>
        <taxon>Pseudomonadota</taxon>
        <taxon>Gammaproteobacteria</taxon>
        <taxon>Moraxellales</taxon>
        <taxon>Moraxellaceae</taxon>
        <taxon>Acinetobacter</taxon>
    </lineage>
</organism>
<evidence type="ECO:0000313" key="3">
    <source>
        <dbReference type="EMBL" id="MDY6549444.1"/>
    </source>
</evidence>
<dbReference type="EMBL" id="JAXHPO010000004">
    <property type="protein sequence ID" value="MDY6549444.1"/>
    <property type="molecule type" value="Genomic_DNA"/>
</dbReference>
<dbReference type="Pfam" id="PF07007">
    <property type="entry name" value="LprI"/>
    <property type="match status" value="1"/>
</dbReference>
<dbReference type="RefSeq" id="WP_154771617.1">
    <property type="nucleotide sequence ID" value="NZ_JAXHPD010000012.1"/>
</dbReference>
<reference evidence="2 6" key="2">
    <citation type="submission" date="2023-11" db="EMBL/GenBank/DDBJ databases">
        <title>The common occurrence of Acinetobacte faecalis in cattle feces and its emended description.</title>
        <authorList>
            <person name="Kyselkova M."/>
            <person name="Xanthopoulou K."/>
            <person name="Shestivska V."/>
            <person name="Spanelova P."/>
            <person name="Maixnerova M."/>
            <person name="Higgins P.G."/>
            <person name="Nemec A."/>
        </authorList>
    </citation>
    <scope>NUCLEOTIDE SEQUENCE [LARGE SCALE GENOMIC DNA]</scope>
    <source>
        <strain evidence="2 6">ANC 7483</strain>
    </source>
</reference>
<comment type="caution">
    <text evidence="4">The sequence shown here is derived from an EMBL/GenBank/DDBJ whole genome shotgun (WGS) entry which is preliminary data.</text>
</comment>
<dbReference type="AlphaFoldDB" id="A0A6L6GBK1"/>
<accession>A0A6L6GBK1</accession>
<dbReference type="Gene3D" id="1.20.1270.180">
    <property type="match status" value="1"/>
</dbReference>
<evidence type="ECO:0000259" key="1">
    <source>
        <dbReference type="Pfam" id="PF07007"/>
    </source>
</evidence>
<reference evidence="3 7" key="4">
    <citation type="journal article" date="2024" name="Syst. Appl. Microbiol.">
        <title>Evidence for the occurrence of Acinetobacter faecalis in cattle feces and its emended description.</title>
        <authorList>
            <person name="Kyselkova M."/>
            <person name="Xanthopoulou K."/>
            <person name="Shestivska V."/>
            <person name="Spanelova P."/>
            <person name="Maixnerova M."/>
            <person name="Higgins P.G."/>
            <person name="Nemec A."/>
        </authorList>
    </citation>
    <scope>NUCLEOTIDE SEQUENCE [LARGE SCALE GENOMIC DNA]</scope>
    <source>
        <strain evidence="3 7">ANC 7225</strain>
    </source>
</reference>
<reference evidence="3" key="3">
    <citation type="submission" date="2023-11" db="EMBL/GenBank/DDBJ databases">
        <authorList>
            <person name="Kyselkova M."/>
            <person name="Xanthopoulou K."/>
            <person name="Shestivska V."/>
            <person name="Spanelova P."/>
            <person name="Maixnerova M."/>
            <person name="Higgins P.G."/>
            <person name="Nemec A."/>
        </authorList>
    </citation>
    <scope>NUCLEOTIDE SEQUENCE</scope>
    <source>
        <strain evidence="3">ANC 7225</strain>
    </source>
</reference>
<evidence type="ECO:0000313" key="4">
    <source>
        <dbReference type="EMBL" id="MTD09941.1"/>
    </source>
</evidence>
<dbReference type="Proteomes" id="UP001284094">
    <property type="component" value="Unassembled WGS sequence"/>
</dbReference>
<keyword evidence="7" id="KW-1185">Reference proteome</keyword>
<dbReference type="EMBL" id="JAXHPL010000008">
    <property type="protein sequence ID" value="MDY6486129.1"/>
    <property type="molecule type" value="Genomic_DNA"/>
</dbReference>
<evidence type="ECO:0000313" key="5">
    <source>
        <dbReference type="Proteomes" id="UP000473854"/>
    </source>
</evidence>
<dbReference type="Proteomes" id="UP001278995">
    <property type="component" value="Unassembled WGS sequence"/>
</dbReference>
<dbReference type="Proteomes" id="UP000473854">
    <property type="component" value="Unassembled WGS sequence"/>
</dbReference>
<gene>
    <name evidence="4" type="ORF">GIX10_00525</name>
    <name evidence="3" type="ORF">SKM48_01470</name>
    <name evidence="2" type="ORF">SKM51_02710</name>
</gene>
<protein>
    <submittedName>
        <fullName evidence="4">DUF1311 domain-containing protein</fullName>
    </submittedName>
    <submittedName>
        <fullName evidence="2">Lysozyme inhibitor LprI family protein</fullName>
    </submittedName>
</protein>
<feature type="domain" description="Lysozyme inhibitor LprI-like N-terminal" evidence="1">
    <location>
        <begin position="31"/>
        <end position="120"/>
    </location>
</feature>
<proteinExistence type="predicted"/>
<evidence type="ECO:0000313" key="6">
    <source>
        <dbReference type="Proteomes" id="UP001278995"/>
    </source>
</evidence>
<reference evidence="4 5" key="1">
    <citation type="submission" date="2019-11" db="EMBL/GenBank/DDBJ databases">
        <authorList>
            <person name="An D."/>
        </authorList>
    </citation>
    <scope>NUCLEOTIDE SEQUENCE [LARGE SCALE GENOMIC DNA]</scope>
    <source>
        <strain evidence="4 5">YIM 103518</strain>
    </source>
</reference>
<name>A0A6L6GBK1_9GAMM</name>
<sequence>MKFFKGMLFVACSLFAVNSYSMGFSKKYVKCMKSSNNQIKIINFCQSKELKAQNKRVKKLFKKNMALSNEQEKSNLNIIQINWEKQRDVSCGLINKKPKQLNSANIGCSLRFTSSRADMLEVQVKNKTLSR</sequence>
<dbReference type="EMBL" id="WLYL01000001">
    <property type="protein sequence ID" value="MTD09941.1"/>
    <property type="molecule type" value="Genomic_DNA"/>
</dbReference>
<evidence type="ECO:0000313" key="2">
    <source>
        <dbReference type="EMBL" id="MDY6486129.1"/>
    </source>
</evidence>
<dbReference type="InterPro" id="IPR009739">
    <property type="entry name" value="LprI-like_N"/>
</dbReference>